<evidence type="ECO:0000313" key="3">
    <source>
        <dbReference type="Proteomes" id="UP000525652"/>
    </source>
</evidence>
<dbReference type="RefSeq" id="WP_185692860.1">
    <property type="nucleotide sequence ID" value="NZ_JACHVA010000082.1"/>
</dbReference>
<feature type="signal peptide" evidence="1">
    <location>
        <begin position="1"/>
        <end position="19"/>
    </location>
</feature>
<dbReference type="Proteomes" id="UP000525652">
    <property type="component" value="Unassembled WGS sequence"/>
</dbReference>
<comment type="caution">
    <text evidence="2">The sequence shown here is derived from an EMBL/GenBank/DDBJ whole genome shotgun (WGS) entry which is preliminary data.</text>
</comment>
<evidence type="ECO:0000313" key="2">
    <source>
        <dbReference type="EMBL" id="MBC2602162.1"/>
    </source>
</evidence>
<protein>
    <recommendedName>
        <fullName evidence="4">PEP-CTERM sorting domain-containing protein</fullName>
    </recommendedName>
</protein>
<dbReference type="AlphaFoldDB" id="A0A7X1AYD5"/>
<evidence type="ECO:0008006" key="4">
    <source>
        <dbReference type="Google" id="ProtNLM"/>
    </source>
</evidence>
<gene>
    <name evidence="2" type="ORF">H5P30_10270</name>
</gene>
<evidence type="ECO:0000256" key="1">
    <source>
        <dbReference type="SAM" id="SignalP"/>
    </source>
</evidence>
<keyword evidence="3" id="KW-1185">Reference proteome</keyword>
<organism evidence="2 3">
    <name type="scientific">Puniceicoccus vermicola</name>
    <dbReference type="NCBI Taxonomy" id="388746"/>
    <lineage>
        <taxon>Bacteria</taxon>
        <taxon>Pseudomonadati</taxon>
        <taxon>Verrucomicrobiota</taxon>
        <taxon>Opitutia</taxon>
        <taxon>Puniceicoccales</taxon>
        <taxon>Puniceicoccaceae</taxon>
        <taxon>Puniceicoccus</taxon>
    </lineage>
</organism>
<dbReference type="EMBL" id="JACHVA010000082">
    <property type="protein sequence ID" value="MBC2602162.1"/>
    <property type="molecule type" value="Genomic_DNA"/>
</dbReference>
<name>A0A7X1AYD5_9BACT</name>
<reference evidence="2 3" key="1">
    <citation type="submission" date="2020-07" db="EMBL/GenBank/DDBJ databases">
        <authorList>
            <person name="Feng X."/>
        </authorList>
    </citation>
    <scope>NUCLEOTIDE SEQUENCE [LARGE SCALE GENOMIC DNA]</scope>
    <source>
        <strain evidence="2 3">JCM14086</strain>
    </source>
</reference>
<proteinExistence type="predicted"/>
<keyword evidence="1" id="KW-0732">Signal</keyword>
<sequence>MKKSSIFSVGLLAVMTSGAGLQAIVLSNFDFENATSGASLGGAVGTARSTGGVGDGFDFTSSVSGGTYTVSTLSHSGPGDMNAVGANVRSDTLALSTSGGFSGNFLEISPHRLTNTGAGDKNPGSFGGDYFRFSVQADAGSSLSLNSFSYDKGTGDGATDGGTISFQSQAWYSLDGGSTWVKMQEDQNLSHTAEGKFSSSSSFIDLTEVAALQEVTGEIQIALSLGDNSGRSAYSSSSTNPAAFYLDNIQLAGDISAIPEPGQAGLLFGVVGLFLLGTRRRLRKD</sequence>
<feature type="chain" id="PRO_5030937951" description="PEP-CTERM sorting domain-containing protein" evidence="1">
    <location>
        <begin position="20"/>
        <end position="285"/>
    </location>
</feature>
<accession>A0A7X1AYD5</accession>